<dbReference type="GO" id="GO:0030041">
    <property type="term" value="P:actin filament polymerization"/>
    <property type="evidence" value="ECO:0007669"/>
    <property type="project" value="InterPro"/>
</dbReference>
<protein>
    <submittedName>
        <fullName evidence="6">Putative ARP23 complex 20 kDa subunit</fullName>
    </submittedName>
</protein>
<dbReference type="Pfam" id="PF05856">
    <property type="entry name" value="ARPC4"/>
    <property type="match status" value="1"/>
</dbReference>
<keyword evidence="5" id="KW-0206">Cytoskeleton</keyword>
<evidence type="ECO:0000256" key="4">
    <source>
        <dbReference type="ARBA" id="ARBA00023203"/>
    </source>
</evidence>
<dbReference type="GO" id="GO:0034314">
    <property type="term" value="P:Arp2/3 complex-mediated actin nucleation"/>
    <property type="evidence" value="ECO:0007669"/>
    <property type="project" value="InterPro"/>
</dbReference>
<dbReference type="OrthoDB" id="336240at2759"/>
<evidence type="ECO:0000256" key="1">
    <source>
        <dbReference type="ARBA" id="ARBA00004245"/>
    </source>
</evidence>
<organism evidence="6 7">
    <name type="scientific">Streblomastix strix</name>
    <dbReference type="NCBI Taxonomy" id="222440"/>
    <lineage>
        <taxon>Eukaryota</taxon>
        <taxon>Metamonada</taxon>
        <taxon>Preaxostyla</taxon>
        <taxon>Oxymonadida</taxon>
        <taxon>Streblomastigidae</taxon>
        <taxon>Streblomastix</taxon>
    </lineage>
</organism>
<comment type="similarity">
    <text evidence="2">Belongs to the ARPC4 family.</text>
</comment>
<evidence type="ECO:0000256" key="3">
    <source>
        <dbReference type="ARBA" id="ARBA00022490"/>
    </source>
</evidence>
<proteinExistence type="inferred from homology"/>
<dbReference type="EMBL" id="SNRW01032786">
    <property type="protein sequence ID" value="KAA6356558.1"/>
    <property type="molecule type" value="Genomic_DNA"/>
</dbReference>
<sequence>MTIVTGGIQTAMQPYLNCIRATLTAALCLTNFPSRLVERHNKPEIEARQTKESILRPIVVSRNANEKTLIETSINSVRVSIKVKQADDLERLLTKRFTDFLMHRADDFIILRRKPVEGYDLSFLITNFKCNCFPSQRLNEDLHSTSKTKHQVQCSFFLNVVVLKSTPIFKLFPCKDQSLLV</sequence>
<evidence type="ECO:0000313" key="6">
    <source>
        <dbReference type="EMBL" id="KAA6356558.1"/>
    </source>
</evidence>
<dbReference type="AlphaFoldDB" id="A0A5J4TEB7"/>
<dbReference type="GO" id="GO:0051015">
    <property type="term" value="F:actin filament binding"/>
    <property type="evidence" value="ECO:0007669"/>
    <property type="project" value="TreeGrafter"/>
</dbReference>
<dbReference type="Proteomes" id="UP000324800">
    <property type="component" value="Unassembled WGS sequence"/>
</dbReference>
<gene>
    <name evidence="6" type="ORF">EZS28_047915</name>
</gene>
<dbReference type="PANTHER" id="PTHR22629">
    <property type="entry name" value="ARP2/3 COMPLEX 20 KD SUBUNIT"/>
    <property type="match status" value="1"/>
</dbReference>
<evidence type="ECO:0000256" key="5">
    <source>
        <dbReference type="ARBA" id="ARBA00023212"/>
    </source>
</evidence>
<dbReference type="InterPro" id="IPR034666">
    <property type="entry name" value="ARPC2/4"/>
</dbReference>
<keyword evidence="3" id="KW-0963">Cytoplasm</keyword>
<feature type="non-terminal residue" evidence="6">
    <location>
        <position position="181"/>
    </location>
</feature>
<dbReference type="GO" id="GO:0005885">
    <property type="term" value="C:Arp2/3 protein complex"/>
    <property type="evidence" value="ECO:0007669"/>
    <property type="project" value="InterPro"/>
</dbReference>
<dbReference type="InterPro" id="IPR008384">
    <property type="entry name" value="ARPC4"/>
</dbReference>
<comment type="caution">
    <text evidence="6">The sequence shown here is derived from an EMBL/GenBank/DDBJ whole genome shotgun (WGS) entry which is preliminary data.</text>
</comment>
<evidence type="ECO:0000256" key="2">
    <source>
        <dbReference type="ARBA" id="ARBA00005919"/>
    </source>
</evidence>
<evidence type="ECO:0000313" key="7">
    <source>
        <dbReference type="Proteomes" id="UP000324800"/>
    </source>
</evidence>
<accession>A0A5J4TEB7</accession>
<keyword evidence="4" id="KW-0009">Actin-binding</keyword>
<dbReference type="SUPFAM" id="SSF69645">
    <property type="entry name" value="Arp2/3 complex subunits"/>
    <property type="match status" value="1"/>
</dbReference>
<dbReference type="PANTHER" id="PTHR22629:SF0">
    <property type="entry name" value="ACTIN-RELATED PROTEIN 2_3 COMPLEX SUBUNIT 4"/>
    <property type="match status" value="1"/>
</dbReference>
<reference evidence="6 7" key="1">
    <citation type="submission" date="2019-03" db="EMBL/GenBank/DDBJ databases">
        <title>Single cell metagenomics reveals metabolic interactions within the superorganism composed of flagellate Streblomastix strix and complex community of Bacteroidetes bacteria on its surface.</title>
        <authorList>
            <person name="Treitli S.C."/>
            <person name="Kolisko M."/>
            <person name="Husnik F."/>
            <person name="Keeling P."/>
            <person name="Hampl V."/>
        </authorList>
    </citation>
    <scope>NUCLEOTIDE SEQUENCE [LARGE SCALE GENOMIC DNA]</scope>
    <source>
        <strain evidence="6">ST1C</strain>
    </source>
</reference>
<dbReference type="Gene3D" id="3.30.1460.20">
    <property type="match status" value="1"/>
</dbReference>
<name>A0A5J4TEB7_9EUKA</name>
<comment type="subcellular location">
    <subcellularLocation>
        <location evidence="1">Cytoplasm</location>
        <location evidence="1">Cytoskeleton</location>
    </subcellularLocation>
</comment>